<dbReference type="Proteomes" id="UP000494252">
    <property type="component" value="Unassembled WGS sequence"/>
</dbReference>
<accession>A0A6J5G742</accession>
<dbReference type="PANTHER" id="PTHR11699">
    <property type="entry name" value="ALDEHYDE DEHYDROGENASE-RELATED"/>
    <property type="match status" value="1"/>
</dbReference>
<organism evidence="7 8">
    <name type="scientific">Paraburkholderia fynbosensis</name>
    <dbReference type="NCBI Taxonomy" id="1200993"/>
    <lineage>
        <taxon>Bacteria</taxon>
        <taxon>Pseudomonadati</taxon>
        <taxon>Pseudomonadota</taxon>
        <taxon>Betaproteobacteria</taxon>
        <taxon>Burkholderiales</taxon>
        <taxon>Burkholderiaceae</taxon>
        <taxon>Paraburkholderia</taxon>
    </lineage>
</organism>
<dbReference type="FunFam" id="3.40.605.10:FF:000007">
    <property type="entry name" value="NAD/NADP-dependent betaine aldehyde dehydrogenase"/>
    <property type="match status" value="1"/>
</dbReference>
<gene>
    <name evidence="7" type="primary">betB_3</name>
    <name evidence="7" type="ORF">LMG27177_03284</name>
</gene>
<evidence type="ECO:0000256" key="2">
    <source>
        <dbReference type="ARBA" id="ARBA00023002"/>
    </source>
</evidence>
<dbReference type="Gene3D" id="3.40.605.10">
    <property type="entry name" value="Aldehyde Dehydrogenase, Chain A, domain 1"/>
    <property type="match status" value="2"/>
</dbReference>
<feature type="active site" evidence="4">
    <location>
        <position position="266"/>
    </location>
</feature>
<protein>
    <submittedName>
        <fullName evidence="7">NAD/NADP-dependent betaine aldehyde dehydrogenase</fullName>
        <ecNumber evidence="7">1.2.1.8</ecNumber>
    </submittedName>
</protein>
<dbReference type="InterPro" id="IPR016163">
    <property type="entry name" value="Ald_DH_C"/>
</dbReference>
<dbReference type="InterPro" id="IPR011408">
    <property type="entry name" value="Aldehyde_DH"/>
</dbReference>
<dbReference type="InterPro" id="IPR015590">
    <property type="entry name" value="Aldehyde_DH_dom"/>
</dbReference>
<feature type="domain" description="Aldehyde dehydrogenase" evidence="6">
    <location>
        <begin position="41"/>
        <end position="488"/>
    </location>
</feature>
<evidence type="ECO:0000259" key="6">
    <source>
        <dbReference type="Pfam" id="PF00171"/>
    </source>
</evidence>
<dbReference type="GO" id="GO:0008802">
    <property type="term" value="F:betaine-aldehyde dehydrogenase (NAD+) activity"/>
    <property type="evidence" value="ECO:0007669"/>
    <property type="project" value="UniProtKB-EC"/>
</dbReference>
<evidence type="ECO:0000256" key="5">
    <source>
        <dbReference type="RuleBase" id="RU003345"/>
    </source>
</evidence>
<feature type="domain" description="Aldehyde dehydrogenase" evidence="6">
    <location>
        <begin position="545"/>
        <end position="770"/>
    </location>
</feature>
<evidence type="ECO:0000313" key="7">
    <source>
        <dbReference type="EMBL" id="CAB3792898.1"/>
    </source>
</evidence>
<dbReference type="PIRSF" id="PIRSF036490">
    <property type="entry name" value="Aldedh_dupl"/>
    <property type="match status" value="1"/>
</dbReference>
<dbReference type="InterPro" id="IPR016161">
    <property type="entry name" value="Ald_DH/histidinol_DH"/>
</dbReference>
<name>A0A6J5G742_9BURK</name>
<dbReference type="FunFam" id="3.40.309.10:FF:000012">
    <property type="entry name" value="Betaine aldehyde dehydrogenase"/>
    <property type="match status" value="1"/>
</dbReference>
<evidence type="ECO:0000313" key="8">
    <source>
        <dbReference type="Proteomes" id="UP000494252"/>
    </source>
</evidence>
<evidence type="ECO:0000256" key="4">
    <source>
        <dbReference type="PROSITE-ProRule" id="PRU10007"/>
    </source>
</evidence>
<dbReference type="Gene3D" id="3.40.309.10">
    <property type="entry name" value="Aldehyde Dehydrogenase, Chain A, domain 2"/>
    <property type="match status" value="1"/>
</dbReference>
<dbReference type="EC" id="1.2.1.8" evidence="7"/>
<sequence length="802" mass="85765">MSVAEYFSSMEYGPAPEDDQPARAWLAQHEASFGHFIGGAWHEPAAGERFVSHAPATGDRLADIAQGDAADIDAAVAAARAAQPGWLALGGAGRARHLYALSRMVQRHSRLFAVLEALDNGKPIRETRDIDIPLVARHFLHHAGWAQLQESEFADYAPLGVVGQIVPWNFPLLMLAWKIAPAIATGNCVVLKPAEYTPLTALLFAELAHRAGLPAGVLNVVTGDGRTGAALVEHPQVDKIAFTGSTEVGRSIRAATAGTGKSLTLELGGKSPFIVFDDADLDGAVEGVVDAIWFNQGQVCCAGSRLLVQEGIEARFIAKLKRRMATLRVGTSLDKSIDIGAIVDPVQLERIRSLVESGRREGCAVWQSPETSLPSGGCFYPPTLVTGVAPACVLAQEEIFGPVLVTMSFRTPDEAVALANNSRYGLAASVWSETIGRALDIAPRLACGVVWINATNLFDAAVGFGGYRESGYGREGGREGIYEYLKPRAWRNLAQRQAARPGEQSAGAVMRAPLAEVPSIVTSIDRTAKLFIGGKQVRPDSGYSLEVRAPDGTPVGEVGEGNRKDIRNAVEAARAAQKWSQASTHNRAQVLFYLAENLAVRADEFARQLVVRNGATEAAARAEVDASVARLFSYAAWADKFDGAVHTPPLRGVALAMHEPLGVIGIACPDEAPLLGFVSLVAPALAMGNRVVVLPGTACALTVTDFYQVVETSDVPAGVLNIVTGERAALLPALARHDDVDAVWCFGEAADSTLVERESVGNLKRTFVDHGRQFDWFDRASEGRPFLRQAVQVKNIWIPYGD</sequence>
<proteinExistence type="inferred from homology"/>
<dbReference type="RefSeq" id="WP_175161143.1">
    <property type="nucleotide sequence ID" value="NZ_CADIKI010000009.1"/>
</dbReference>
<dbReference type="Pfam" id="PF00171">
    <property type="entry name" value="Aldedh"/>
    <property type="match status" value="2"/>
</dbReference>
<keyword evidence="2 5" id="KW-0560">Oxidoreductase</keyword>
<dbReference type="InterPro" id="IPR029510">
    <property type="entry name" value="Ald_DH_CS_GLU"/>
</dbReference>
<dbReference type="SUPFAM" id="SSF53720">
    <property type="entry name" value="ALDH-like"/>
    <property type="match status" value="2"/>
</dbReference>
<dbReference type="AlphaFoldDB" id="A0A6J5G742"/>
<dbReference type="EMBL" id="CADIKI010000009">
    <property type="protein sequence ID" value="CAB3792898.1"/>
    <property type="molecule type" value="Genomic_DNA"/>
</dbReference>
<comment type="similarity">
    <text evidence="1 3 5">Belongs to the aldehyde dehydrogenase family.</text>
</comment>
<evidence type="ECO:0000256" key="1">
    <source>
        <dbReference type="ARBA" id="ARBA00009986"/>
    </source>
</evidence>
<dbReference type="PROSITE" id="PS00687">
    <property type="entry name" value="ALDEHYDE_DEHYDR_GLU"/>
    <property type="match status" value="1"/>
</dbReference>
<evidence type="ECO:0000256" key="3">
    <source>
        <dbReference type="PIRNR" id="PIRNR036490"/>
    </source>
</evidence>
<dbReference type="InterPro" id="IPR016162">
    <property type="entry name" value="Ald_DH_N"/>
</dbReference>
<reference evidence="7 8" key="1">
    <citation type="submission" date="2020-04" db="EMBL/GenBank/DDBJ databases">
        <authorList>
            <person name="De Canck E."/>
        </authorList>
    </citation>
    <scope>NUCLEOTIDE SEQUENCE [LARGE SCALE GENOMIC DNA]</scope>
    <source>
        <strain evidence="7 8">LMG 27177</strain>
    </source>
</reference>
<keyword evidence="8" id="KW-1185">Reference proteome</keyword>